<evidence type="ECO:0000256" key="4">
    <source>
        <dbReference type="ARBA" id="ARBA00023136"/>
    </source>
</evidence>
<dbReference type="EMBL" id="BAABGP010000013">
    <property type="protein sequence ID" value="GAA4485245.1"/>
    <property type="molecule type" value="Genomic_DNA"/>
</dbReference>
<feature type="transmembrane region" description="Helical" evidence="5">
    <location>
        <begin position="76"/>
        <end position="96"/>
    </location>
</feature>
<protein>
    <submittedName>
        <fullName evidence="7">RDD family protein</fullName>
    </submittedName>
</protein>
<keyword evidence="8" id="KW-1185">Reference proteome</keyword>
<feature type="transmembrane region" description="Helical" evidence="5">
    <location>
        <begin position="124"/>
        <end position="149"/>
    </location>
</feature>
<keyword evidence="4 5" id="KW-0472">Membrane</keyword>
<sequence length="278" mass="29576">MSSSPNTDALASGHLDDDDEVLSGEAVAIEVQPVGVFLRSLGAAIDMLLAWALFLGYIAVRYWMIGATADAALDRILSVLALVTSFVLVPCAVETLTHGRSLGKLAVGGRIVRVDGGAAGFRHAFIRALIGVLEIYMTLGAIAFLTAAFSARSQRLGDLVAGTYSQRVRTPALPFRVPAMPAGLEPWAAIADVARMPDRLARRISQFLENAPQLLPASRARIAQDLLTEASAYISPVPAAPAEAVLIAATVLRRQRERRALALADDRVERLSGVRVGD</sequence>
<comment type="caution">
    <text evidence="7">The sequence shown here is derived from an EMBL/GenBank/DDBJ whole genome shotgun (WGS) entry which is preliminary data.</text>
</comment>
<accession>A0ABP8PED4</accession>
<evidence type="ECO:0000256" key="1">
    <source>
        <dbReference type="ARBA" id="ARBA00004141"/>
    </source>
</evidence>
<dbReference type="InterPro" id="IPR010432">
    <property type="entry name" value="RDD"/>
</dbReference>
<feature type="domain" description="RDD" evidence="6">
    <location>
        <begin position="35"/>
        <end position="162"/>
    </location>
</feature>
<gene>
    <name evidence="7" type="ORF">GCM10023171_19300</name>
</gene>
<evidence type="ECO:0000259" key="6">
    <source>
        <dbReference type="Pfam" id="PF06271"/>
    </source>
</evidence>
<dbReference type="Pfam" id="PF06271">
    <property type="entry name" value="RDD"/>
    <property type="match status" value="1"/>
</dbReference>
<dbReference type="Proteomes" id="UP001500731">
    <property type="component" value="Unassembled WGS sequence"/>
</dbReference>
<dbReference type="RefSeq" id="WP_345186442.1">
    <property type="nucleotide sequence ID" value="NZ_BAABGP010000013.1"/>
</dbReference>
<proteinExistence type="predicted"/>
<reference evidence="8" key="1">
    <citation type="journal article" date="2019" name="Int. J. Syst. Evol. Microbiol.">
        <title>The Global Catalogue of Microorganisms (GCM) 10K type strain sequencing project: providing services to taxonomists for standard genome sequencing and annotation.</title>
        <authorList>
            <consortium name="The Broad Institute Genomics Platform"/>
            <consortium name="The Broad Institute Genome Sequencing Center for Infectious Disease"/>
            <person name="Wu L."/>
            <person name="Ma J."/>
        </authorList>
    </citation>
    <scope>NUCLEOTIDE SEQUENCE [LARGE SCALE GENOMIC DNA]</scope>
    <source>
        <strain evidence="8">JCM 17839</strain>
    </source>
</reference>
<evidence type="ECO:0000313" key="7">
    <source>
        <dbReference type="EMBL" id="GAA4485245.1"/>
    </source>
</evidence>
<dbReference type="PANTHER" id="PTHR38480">
    <property type="entry name" value="SLR0254 PROTEIN"/>
    <property type="match status" value="1"/>
</dbReference>
<feature type="transmembrane region" description="Helical" evidence="5">
    <location>
        <begin position="41"/>
        <end position="64"/>
    </location>
</feature>
<organism evidence="7 8">
    <name type="scientific">Microbacterium panaciterrae</name>
    <dbReference type="NCBI Taxonomy" id="985759"/>
    <lineage>
        <taxon>Bacteria</taxon>
        <taxon>Bacillati</taxon>
        <taxon>Actinomycetota</taxon>
        <taxon>Actinomycetes</taxon>
        <taxon>Micrococcales</taxon>
        <taxon>Microbacteriaceae</taxon>
        <taxon>Microbacterium</taxon>
    </lineage>
</organism>
<name>A0ABP8PED4_9MICO</name>
<keyword evidence="3 5" id="KW-1133">Transmembrane helix</keyword>
<evidence type="ECO:0000256" key="5">
    <source>
        <dbReference type="SAM" id="Phobius"/>
    </source>
</evidence>
<dbReference type="PANTHER" id="PTHR38480:SF1">
    <property type="entry name" value="SLR0254 PROTEIN"/>
    <property type="match status" value="1"/>
</dbReference>
<evidence type="ECO:0000256" key="3">
    <source>
        <dbReference type="ARBA" id="ARBA00022989"/>
    </source>
</evidence>
<evidence type="ECO:0000313" key="8">
    <source>
        <dbReference type="Proteomes" id="UP001500731"/>
    </source>
</evidence>
<keyword evidence="2 5" id="KW-0812">Transmembrane</keyword>
<comment type="subcellular location">
    <subcellularLocation>
        <location evidence="1">Membrane</location>
        <topology evidence="1">Multi-pass membrane protein</topology>
    </subcellularLocation>
</comment>
<evidence type="ECO:0000256" key="2">
    <source>
        <dbReference type="ARBA" id="ARBA00022692"/>
    </source>
</evidence>